<keyword evidence="1 2" id="KW-0812">Transmembrane</keyword>
<name>A0A8J3EUK9_9BACI</name>
<keyword evidence="1" id="KW-0749">Sporulation</keyword>
<dbReference type="InterPro" id="IPR002798">
    <property type="entry name" value="SpoIIM-like"/>
</dbReference>
<comment type="function">
    <text evidence="1">Required for complete septum migration and engulfment of the forespore compartment during sporulation. Required for stabilizing and recruiting of SpoIIP to the septal membrane.</text>
</comment>
<feature type="transmembrane region" description="Helical" evidence="2">
    <location>
        <begin position="176"/>
        <end position="196"/>
    </location>
</feature>
<dbReference type="NCBIfam" id="TIGR02831">
    <property type="entry name" value="spo_II_M"/>
    <property type="match status" value="1"/>
</dbReference>
<evidence type="ECO:0000256" key="2">
    <source>
        <dbReference type="SAM" id="Phobius"/>
    </source>
</evidence>
<proteinExistence type="predicted"/>
<dbReference type="PIRSF" id="PIRSF038973">
    <property type="entry name" value="SpoIIM"/>
    <property type="match status" value="1"/>
</dbReference>
<evidence type="ECO:0000256" key="1">
    <source>
        <dbReference type="PIRNR" id="PIRNR038973"/>
    </source>
</evidence>
<comment type="subunit">
    <text evidence="1">Component of the MPD complex composed of SpoIIM, SpoIIP and SpoIID.</text>
</comment>
<dbReference type="GO" id="GO:0005886">
    <property type="term" value="C:plasma membrane"/>
    <property type="evidence" value="ECO:0007669"/>
    <property type="project" value="UniProtKB-SubCell"/>
</dbReference>
<comment type="subcellular location">
    <subcellularLocation>
        <location evidence="1">Cell membrane</location>
        <topology evidence="1">Multi-pass membrane protein</topology>
    </subcellularLocation>
    <text evidence="1">Localizes to the sporulation septum and to the second division site within the mother cell. Before the start of engulfment localizes to the septal midpoint, then spreads throughout the septum prior to becoming enriched at the leading edge of the engulfing membrane, where it remains until the completion of membrane migration. Some remain partially trapped at the septum during engulfment and upon completion of engulfment become dispersed in the outer forespore membrane. Localization of the MPD complex to the septal membrane is dependent on SpoIIB.</text>
</comment>
<keyword evidence="2" id="KW-1133">Transmembrane helix</keyword>
<accession>A0A8J3EUK9</accession>
<dbReference type="OrthoDB" id="2065033at2"/>
<protein>
    <recommendedName>
        <fullName evidence="1">Stage II sporulation protein M</fullName>
    </recommendedName>
</protein>
<evidence type="ECO:0000313" key="4">
    <source>
        <dbReference type="Proteomes" id="UP000626244"/>
    </source>
</evidence>
<dbReference type="Proteomes" id="UP000626244">
    <property type="component" value="Unassembled WGS sequence"/>
</dbReference>
<dbReference type="GO" id="GO:0030435">
    <property type="term" value="P:sporulation resulting in formation of a cellular spore"/>
    <property type="evidence" value="ECO:0007669"/>
    <property type="project" value="UniProtKB-KW"/>
</dbReference>
<sequence length="216" mass="24116">MTRSSVQLTMKNHVKDYMPLYIFVSVILLFGVVFGAVIVNSMNVSQKQDILSFITQFFGQVNNDGYINGNEVFLSSYSTHLKFLALIWILGISIIGLPIILILLFMKGLVVGFTVGFLVNQLGWHGILLAFSSVFPQNVIVLPLYILLTVLAVQLSIRMIRKQFMKNDNEAIMKQLVSYSIVFCLVAICLSIASVIEAYGSSYFLKAISEIIVSKN</sequence>
<evidence type="ECO:0000313" key="3">
    <source>
        <dbReference type="EMBL" id="GGI12075.1"/>
    </source>
</evidence>
<comment type="caution">
    <text evidence="3">The sequence shown here is derived from an EMBL/GenBank/DDBJ whole genome shotgun (WGS) entry which is preliminary data.</text>
</comment>
<feature type="transmembrane region" description="Helical" evidence="2">
    <location>
        <begin position="20"/>
        <end position="39"/>
    </location>
</feature>
<feature type="transmembrane region" description="Helical" evidence="2">
    <location>
        <begin position="126"/>
        <end position="155"/>
    </location>
</feature>
<dbReference type="Pfam" id="PF01944">
    <property type="entry name" value="SpoIIM"/>
    <property type="match status" value="1"/>
</dbReference>
<dbReference type="AlphaFoldDB" id="A0A8J3EUK9"/>
<dbReference type="EMBL" id="BMHB01000001">
    <property type="protein sequence ID" value="GGI12075.1"/>
    <property type="molecule type" value="Genomic_DNA"/>
</dbReference>
<reference evidence="4" key="1">
    <citation type="journal article" date="2019" name="Int. J. Syst. Evol. Microbiol.">
        <title>The Global Catalogue of Microorganisms (GCM) 10K type strain sequencing project: providing services to taxonomists for standard genome sequencing and annotation.</title>
        <authorList>
            <consortium name="The Broad Institute Genomics Platform"/>
            <consortium name="The Broad Institute Genome Sequencing Center for Infectious Disease"/>
            <person name="Wu L."/>
            <person name="Ma J."/>
        </authorList>
    </citation>
    <scope>NUCLEOTIDE SEQUENCE [LARGE SCALE GENOMIC DNA]</scope>
    <source>
        <strain evidence="4">CGMCC 1.14993</strain>
    </source>
</reference>
<organism evidence="3 4">
    <name type="scientific">Gottfriedia solisilvae</name>
    <dbReference type="NCBI Taxonomy" id="1516104"/>
    <lineage>
        <taxon>Bacteria</taxon>
        <taxon>Bacillati</taxon>
        <taxon>Bacillota</taxon>
        <taxon>Bacilli</taxon>
        <taxon>Bacillales</taxon>
        <taxon>Bacillaceae</taxon>
        <taxon>Gottfriedia</taxon>
    </lineage>
</organism>
<keyword evidence="4" id="KW-1185">Reference proteome</keyword>
<keyword evidence="1" id="KW-1003">Cell membrane</keyword>
<feature type="transmembrane region" description="Helical" evidence="2">
    <location>
        <begin position="83"/>
        <end position="106"/>
    </location>
</feature>
<keyword evidence="1 2" id="KW-0472">Membrane</keyword>
<gene>
    <name evidence="3" type="ORF">GCM10007380_11040</name>
</gene>
<dbReference type="InterPro" id="IPR014196">
    <property type="entry name" value="SpoIIM"/>
</dbReference>